<feature type="region of interest" description="Disordered" evidence="3">
    <location>
        <begin position="241"/>
        <end position="283"/>
    </location>
</feature>
<feature type="compositionally biased region" description="Basic and acidic residues" evidence="3">
    <location>
        <begin position="79"/>
        <end position="101"/>
    </location>
</feature>
<feature type="compositionally biased region" description="Low complexity" evidence="3">
    <location>
        <begin position="66"/>
        <end position="76"/>
    </location>
</feature>
<dbReference type="SMART" id="SM00252">
    <property type="entry name" value="SH2"/>
    <property type="match status" value="1"/>
</dbReference>
<dbReference type="PANTHER" id="PTHR15127:SF32">
    <property type="entry name" value="HEAVYWEIGHT, ISOFORM A"/>
    <property type="match status" value="1"/>
</dbReference>
<feature type="compositionally biased region" description="Basic and acidic residues" evidence="3">
    <location>
        <begin position="170"/>
        <end position="183"/>
    </location>
</feature>
<proteinExistence type="predicted"/>
<organism evidence="5 6">
    <name type="scientific">Hydra vulgaris</name>
    <name type="common">Hydra</name>
    <name type="synonym">Hydra attenuata</name>
    <dbReference type="NCBI Taxonomy" id="6087"/>
    <lineage>
        <taxon>Eukaryota</taxon>
        <taxon>Metazoa</taxon>
        <taxon>Cnidaria</taxon>
        <taxon>Hydrozoa</taxon>
        <taxon>Hydroidolina</taxon>
        <taxon>Anthoathecata</taxon>
        <taxon>Aplanulata</taxon>
        <taxon>Hydridae</taxon>
        <taxon>Hydra</taxon>
    </lineage>
</organism>
<dbReference type="SUPFAM" id="SSF55550">
    <property type="entry name" value="SH2 domain"/>
    <property type="match status" value="1"/>
</dbReference>
<evidence type="ECO:0000256" key="2">
    <source>
        <dbReference type="PROSITE-ProRule" id="PRU00191"/>
    </source>
</evidence>
<evidence type="ECO:0000259" key="4">
    <source>
        <dbReference type="PROSITE" id="PS50001"/>
    </source>
</evidence>
<dbReference type="PRINTS" id="PR00401">
    <property type="entry name" value="SH2DOMAIN"/>
</dbReference>
<gene>
    <name evidence="6" type="primary">LOC100214046</name>
</gene>
<dbReference type="Proteomes" id="UP001652625">
    <property type="component" value="Chromosome 13"/>
</dbReference>
<dbReference type="Gene3D" id="3.30.505.10">
    <property type="entry name" value="SH2 domain"/>
    <property type="match status" value="1"/>
</dbReference>
<keyword evidence="5" id="KW-1185">Reference proteome</keyword>
<dbReference type="RefSeq" id="XP_065671129.1">
    <property type="nucleotide sequence ID" value="XM_065815057.1"/>
</dbReference>
<evidence type="ECO:0000313" key="6">
    <source>
        <dbReference type="RefSeq" id="XP_065671129.1"/>
    </source>
</evidence>
<sequence>MAGNLGKLFRFGGKKPSKKPATDSASGNLSDEDDGYVDPTESCSTQPPGLTGTRQMIPNYPPPRPGSSSSPLSGKKLQIKKDEYQDPWDSKEMSNNDKSSKLNDTYEDPFDAMKSENDLQTSKTMKTSKSTDNENDSKTLPSDTYIDPWDTFSGKNKKDLENKLNSVPAKKKDDYSDPWDSKKCTSKSYDEFDDTYSEPYDKNKHTVMDSTPHASESDVEEDAEMYDMPYEERVILGVEPKINGNLKNPASHLQPVPPQPLQHAPYSSAKPKQSSSSILPASGEYDAPWEWKMKNVEADFEKRFSVGVESASSIKSPLNSSHPHKKPVPAVRNQSITSMNTAAVANPVQKPARSNKDVSVSKSEDLSPKEYEVDPTIPLKNQGWFHGAIRRDYAEDLLKSMPDCSYLIRDSESSKLNYSLSLKNKGETMHLKISCQNGKYILGMNSKPYDTIPEMIHYYSMNKLNIRGAEHVKLIYPVLQEAVYFTVEPGS</sequence>
<reference evidence="6" key="1">
    <citation type="submission" date="2025-08" db="UniProtKB">
        <authorList>
            <consortium name="RefSeq"/>
        </authorList>
    </citation>
    <scope>IDENTIFICATION</scope>
</reference>
<dbReference type="GeneID" id="100214046"/>
<evidence type="ECO:0000256" key="3">
    <source>
        <dbReference type="SAM" id="MobiDB-lite"/>
    </source>
</evidence>
<keyword evidence="1 2" id="KW-0727">SH2 domain</keyword>
<feature type="domain" description="SH2" evidence="4">
    <location>
        <begin position="384"/>
        <end position="478"/>
    </location>
</feature>
<evidence type="ECO:0000313" key="5">
    <source>
        <dbReference type="Proteomes" id="UP001652625"/>
    </source>
</evidence>
<name>A0ABM4D9V5_HYDVU</name>
<feature type="region of interest" description="Disordered" evidence="3">
    <location>
        <begin position="342"/>
        <end position="369"/>
    </location>
</feature>
<accession>A0ABM4D9V5</accession>
<dbReference type="PANTHER" id="PTHR15127">
    <property type="entry name" value="HEAVYWEIGHT, ISOFORM A"/>
    <property type="match status" value="1"/>
</dbReference>
<evidence type="ECO:0000256" key="1">
    <source>
        <dbReference type="ARBA" id="ARBA00022999"/>
    </source>
</evidence>
<feature type="region of interest" description="Disordered" evidence="3">
    <location>
        <begin position="1"/>
        <end position="222"/>
    </location>
</feature>
<dbReference type="InterPro" id="IPR051846">
    <property type="entry name" value="SH2_domain_adapters"/>
</dbReference>
<dbReference type="InterPro" id="IPR000980">
    <property type="entry name" value="SH2"/>
</dbReference>
<feature type="compositionally biased region" description="Low complexity" evidence="3">
    <location>
        <begin position="261"/>
        <end position="277"/>
    </location>
</feature>
<dbReference type="Pfam" id="PF00017">
    <property type="entry name" value="SH2"/>
    <property type="match status" value="1"/>
</dbReference>
<protein>
    <submittedName>
        <fullName evidence="6">SH2 domain-containing adapter protein F isoform X3</fullName>
    </submittedName>
</protein>
<feature type="compositionally biased region" description="Polar residues" evidence="3">
    <location>
        <begin position="41"/>
        <end position="56"/>
    </location>
</feature>
<dbReference type="InterPro" id="IPR036860">
    <property type="entry name" value="SH2_dom_sf"/>
</dbReference>
<dbReference type="PROSITE" id="PS50001">
    <property type="entry name" value="SH2"/>
    <property type="match status" value="1"/>
</dbReference>